<evidence type="ECO:0000313" key="2">
    <source>
        <dbReference type="Proteomes" id="UP000198346"/>
    </source>
</evidence>
<dbReference type="AlphaFoldDB" id="A0A239PPD7"/>
<dbReference type="RefSeq" id="WP_089411687.1">
    <property type="nucleotide sequence ID" value="NZ_FZQA01000002.1"/>
</dbReference>
<reference evidence="1 2" key="1">
    <citation type="submission" date="2017-07" db="EMBL/GenBank/DDBJ databases">
        <authorList>
            <person name="Sun Z.S."/>
            <person name="Albrecht U."/>
            <person name="Echele G."/>
            <person name="Lee C.C."/>
        </authorList>
    </citation>
    <scope>NUCLEOTIDE SEQUENCE [LARGE SCALE GENOMIC DNA]</scope>
    <source>
        <strain evidence="1 2">CGMCC 1.12710</strain>
    </source>
</reference>
<dbReference type="Pfam" id="PF04250">
    <property type="entry name" value="DUF429"/>
    <property type="match status" value="1"/>
</dbReference>
<dbReference type="EMBL" id="FZQA01000002">
    <property type="protein sequence ID" value="SNT72169.1"/>
    <property type="molecule type" value="Genomic_DNA"/>
</dbReference>
<protein>
    <submittedName>
        <fullName evidence="1">Predicted nuclease (RNAse H fold)</fullName>
    </submittedName>
</protein>
<sequence>MPSLLKNGSQERVVAGADGCRGGWIVVLLELTARRARAEIRRTFAEIYDEWAGKAAAMIVDMPIGLSDKGRRACETMARRRLRAGRAGSVFPSPRRPMLDFARYEEANAWGKAAGPEAGGGLSKQAWNILPRIREIDAVISPADQAWLGEGHPEVAFSRLNDGAPCRHSKKTGEGRRERLALLRRGGFPAAPALLAQAKARFRAAVQPDDILDACALALTAEARLDGRALRLTDGARDARGLVMEIWG</sequence>
<dbReference type="InterPro" id="IPR007362">
    <property type="entry name" value="DUF429"/>
</dbReference>
<gene>
    <name evidence="1" type="ORF">SAMN06297382_1205</name>
</gene>
<name>A0A239PPD7_9PROT</name>
<organism evidence="1 2">
    <name type="scientific">Amphiplicatus metriothermophilus</name>
    <dbReference type="NCBI Taxonomy" id="1519374"/>
    <lineage>
        <taxon>Bacteria</taxon>
        <taxon>Pseudomonadati</taxon>
        <taxon>Pseudomonadota</taxon>
        <taxon>Alphaproteobacteria</taxon>
        <taxon>Parvularculales</taxon>
        <taxon>Parvularculaceae</taxon>
        <taxon>Amphiplicatus</taxon>
    </lineage>
</organism>
<accession>A0A239PPD7</accession>
<proteinExistence type="predicted"/>
<dbReference type="Proteomes" id="UP000198346">
    <property type="component" value="Unassembled WGS sequence"/>
</dbReference>
<evidence type="ECO:0000313" key="1">
    <source>
        <dbReference type="EMBL" id="SNT72169.1"/>
    </source>
</evidence>
<keyword evidence="2" id="KW-1185">Reference proteome</keyword>
<dbReference type="OrthoDB" id="9811476at2"/>